<reference evidence="1 2" key="1">
    <citation type="submission" date="2018-12" db="EMBL/GenBank/DDBJ databases">
        <authorList>
            <person name="Criscuolo A."/>
        </authorList>
    </citation>
    <scope>NUCLEOTIDE SEQUENCE [LARGE SCALE GENOMIC DNA]</scope>
    <source>
        <strain evidence="1">ACIP1116241</strain>
    </source>
</reference>
<proteinExistence type="predicted"/>
<gene>
    <name evidence="1" type="ORF">PARHAE_03267</name>
</gene>
<evidence type="ECO:0008006" key="3">
    <source>
        <dbReference type="Google" id="ProtNLM"/>
    </source>
</evidence>
<name>A0A447IRD9_9RHOB</name>
<evidence type="ECO:0000313" key="1">
    <source>
        <dbReference type="EMBL" id="VDS10056.1"/>
    </source>
</evidence>
<dbReference type="Proteomes" id="UP000270743">
    <property type="component" value="Unassembled WGS sequence"/>
</dbReference>
<evidence type="ECO:0000313" key="2">
    <source>
        <dbReference type="Proteomes" id="UP000270743"/>
    </source>
</evidence>
<keyword evidence="2" id="KW-1185">Reference proteome</keyword>
<sequence length="251" mass="27963">MDVKFDVAGMKRKMDEAATAVSRGAAKAVNDAAFGLRKKTPEYLEKTLDRPMPFTTNVRGVIVDKAKEGSGRSNAKGVHARIKIAKLQASYLAPLEHGGAKEKGIRPAMGVKAARDKFGNINKKFRRGGATEQLLAEKVSARSYKTGKNGKKRPSGATYQVGRYFVGDPHAARRGGRSFLSRILRRGRRKGVIGLYERVGRNSRIRLVAEYYKRQSYSPKLGLISNWRKEYRVMLKTIVQPAVKAELRKVK</sequence>
<dbReference type="AlphaFoldDB" id="A0A447IRD9"/>
<protein>
    <recommendedName>
        <fullName evidence="3">Prophage minor tail protein Z (GPZ)</fullName>
    </recommendedName>
</protein>
<accession>A0A447IRD9</accession>
<dbReference type="EMBL" id="UZWE01000050">
    <property type="protein sequence ID" value="VDS10056.1"/>
    <property type="molecule type" value="Genomic_DNA"/>
</dbReference>
<organism evidence="1 2">
    <name type="scientific">Paracoccus haematequi</name>
    <dbReference type="NCBI Taxonomy" id="2491866"/>
    <lineage>
        <taxon>Bacteria</taxon>
        <taxon>Pseudomonadati</taxon>
        <taxon>Pseudomonadota</taxon>
        <taxon>Alphaproteobacteria</taxon>
        <taxon>Rhodobacterales</taxon>
        <taxon>Paracoccaceae</taxon>
        <taxon>Paracoccus</taxon>
    </lineage>
</organism>